<dbReference type="SUPFAM" id="SSF49899">
    <property type="entry name" value="Concanavalin A-like lectins/glucanases"/>
    <property type="match status" value="1"/>
</dbReference>
<dbReference type="AlphaFoldDB" id="A0A6A4HVQ2"/>
<keyword evidence="2" id="KW-1133">Transmembrane helix</keyword>
<accession>A0A6A4HVQ2</accession>
<proteinExistence type="inferred from homology"/>
<dbReference type="PANTHER" id="PTHR10963">
    <property type="entry name" value="GLYCOSYL HYDROLASE-RELATED"/>
    <property type="match status" value="1"/>
</dbReference>
<keyword evidence="2" id="KW-0472">Membrane</keyword>
<keyword evidence="2" id="KW-0812">Transmembrane</keyword>
<feature type="transmembrane region" description="Helical" evidence="2">
    <location>
        <begin position="209"/>
        <end position="230"/>
    </location>
</feature>
<dbReference type="Proteomes" id="UP000799118">
    <property type="component" value="Unassembled WGS sequence"/>
</dbReference>
<evidence type="ECO:0000256" key="2">
    <source>
        <dbReference type="SAM" id="Phobius"/>
    </source>
</evidence>
<organism evidence="3 4">
    <name type="scientific">Gymnopus androsaceus JB14</name>
    <dbReference type="NCBI Taxonomy" id="1447944"/>
    <lineage>
        <taxon>Eukaryota</taxon>
        <taxon>Fungi</taxon>
        <taxon>Dikarya</taxon>
        <taxon>Basidiomycota</taxon>
        <taxon>Agaricomycotina</taxon>
        <taxon>Agaricomycetes</taxon>
        <taxon>Agaricomycetidae</taxon>
        <taxon>Agaricales</taxon>
        <taxon>Marasmiineae</taxon>
        <taxon>Omphalotaceae</taxon>
        <taxon>Gymnopus</taxon>
    </lineage>
</organism>
<evidence type="ECO:0000256" key="1">
    <source>
        <dbReference type="ARBA" id="ARBA00006865"/>
    </source>
</evidence>
<evidence type="ECO:0000313" key="4">
    <source>
        <dbReference type="Proteomes" id="UP000799118"/>
    </source>
</evidence>
<evidence type="ECO:0000313" key="3">
    <source>
        <dbReference type="EMBL" id="KAE9401348.1"/>
    </source>
</evidence>
<dbReference type="InterPro" id="IPR013320">
    <property type="entry name" value="ConA-like_dom_sf"/>
</dbReference>
<reference evidence="3" key="1">
    <citation type="journal article" date="2019" name="Environ. Microbiol.">
        <title>Fungal ecological strategies reflected in gene transcription - a case study of two litter decomposers.</title>
        <authorList>
            <person name="Barbi F."/>
            <person name="Kohler A."/>
            <person name="Barry K."/>
            <person name="Baskaran P."/>
            <person name="Daum C."/>
            <person name="Fauchery L."/>
            <person name="Ihrmark K."/>
            <person name="Kuo A."/>
            <person name="LaButti K."/>
            <person name="Lipzen A."/>
            <person name="Morin E."/>
            <person name="Grigoriev I.V."/>
            <person name="Henrissat B."/>
            <person name="Lindahl B."/>
            <person name="Martin F."/>
        </authorList>
    </citation>
    <scope>NUCLEOTIDE SEQUENCE</scope>
    <source>
        <strain evidence="3">JB14</strain>
    </source>
</reference>
<comment type="similarity">
    <text evidence="1">Belongs to the glycosyl hydrolase 16 family.</text>
</comment>
<sequence>MRSTMISAEDPPQKPWLSAKSTRESLSYWLTYGVMSLGLVAGALHPLCIVLDEEFNNPDTVFGTGINGNGGDGTGTFIREVDMSGFGNGEFEMATDSSNNSYVKDGYLYIVPTLTSNVLPLSSILNNTVYNITGCTYNISTSYTQATTDADSGTTFDQKAYLEACSAVSNATAGTVINPVQSARLTTMGSSSIRYGRVEVKAKMPKGDWVRYALPILTLCLLTWICSFGGNMDATMKTYSYFTQRRKTPTFMRMYVDSRLKSLLFLKLNKPFFERGDFPSVVQNGSQSEMLQNPWVNGTNATPFDQEFYLILNVAVGGTNGWFPDGQGNKPWIDASDNHSSEESFLVHGSFQSDSAANFSILTHPENLLPPSSNVYK</sequence>
<protein>
    <submittedName>
        <fullName evidence="3">Concanavalin A-like lectin/glucanase</fullName>
    </submittedName>
</protein>
<dbReference type="PANTHER" id="PTHR10963:SF55">
    <property type="entry name" value="GLYCOSIDE HYDROLASE FAMILY 16 PROTEIN"/>
    <property type="match status" value="1"/>
</dbReference>
<dbReference type="EMBL" id="ML769447">
    <property type="protein sequence ID" value="KAE9401348.1"/>
    <property type="molecule type" value="Genomic_DNA"/>
</dbReference>
<dbReference type="InterPro" id="IPR050546">
    <property type="entry name" value="Glycosyl_Hydrlase_16"/>
</dbReference>
<keyword evidence="4" id="KW-1185">Reference proteome</keyword>
<gene>
    <name evidence="3" type="ORF">BT96DRAFT_956599</name>
</gene>
<dbReference type="OrthoDB" id="4781at2759"/>
<dbReference type="Gene3D" id="2.60.120.200">
    <property type="match status" value="2"/>
</dbReference>
<name>A0A6A4HVQ2_9AGAR</name>